<feature type="domain" description="DUF6318" evidence="1">
    <location>
        <begin position="43"/>
        <end position="202"/>
    </location>
</feature>
<name>D2NTG6_ROTMD</name>
<evidence type="ECO:0000313" key="2">
    <source>
        <dbReference type="EMBL" id="BAI64942.1"/>
    </source>
</evidence>
<sequence length="211" mass="24799">MAIRDIFLEGEEMTVDPEWTKKFFNQEDYRGAYHLVDTDMIGIYTPADQQHPAYSAPPPDYSYTFTKFLTSADLKFYNSYYYQCQNYMLLASDSRRLEYAMTAEELFFPAIQDIFDDGKGWVITPNQQILTMHILEAQPRIHNEEQKIFDWNVKFDILPEAKVFRKDTGQLQPIAEFDTRGLLRDGAIHGTLRSRFLDPGWDIHFIPEKEV</sequence>
<dbReference type="InterPro" id="IPR046281">
    <property type="entry name" value="DUF6318"/>
</dbReference>
<dbReference type="EMBL" id="AP011540">
    <property type="protein sequence ID" value="BAI64942.1"/>
    <property type="molecule type" value="Genomic_DNA"/>
</dbReference>
<evidence type="ECO:0000259" key="1">
    <source>
        <dbReference type="Pfam" id="PF19843"/>
    </source>
</evidence>
<proteinExistence type="predicted"/>
<organism evidence="2 3">
    <name type="scientific">Rothia mucilaginosa (strain DY-18)</name>
    <name type="common">Stomatococcus mucilaginosus</name>
    <dbReference type="NCBI Taxonomy" id="680646"/>
    <lineage>
        <taxon>Bacteria</taxon>
        <taxon>Bacillati</taxon>
        <taxon>Actinomycetota</taxon>
        <taxon>Actinomycetes</taxon>
        <taxon>Micrococcales</taxon>
        <taxon>Micrococcaceae</taxon>
        <taxon>Rothia</taxon>
    </lineage>
</organism>
<reference evidence="2 3" key="3">
    <citation type="journal article" date="2010" name="Sequencing">
        <title>Complete Genome Sequence of Rothia mucilaginosa DY-18: A Clinical Isolate with Dense Meshwork-Like Structures from a Persistent Apical Periodontitis Lesion.</title>
        <authorList>
            <person name="Yamane K."/>
            <person name="Nambu T."/>
            <person name="Yamanaka T."/>
            <person name="Mashimo C."/>
            <person name="Sugimori C."/>
            <person name="Leung K.-P."/>
            <person name="Fukushima H."/>
        </authorList>
    </citation>
    <scope>NUCLEOTIDE SEQUENCE [LARGE SCALE GENOMIC DNA]</scope>
    <source>
        <strain evidence="2 3">DY-18</strain>
    </source>
</reference>
<dbReference type="STRING" id="680646.RMDY18_11100"/>
<reference evidence="2 3" key="2">
    <citation type="journal article" date="2010" name="J Osaka Dent Univ">
        <title>Isolation and identification of Rothia mucilaginosa from persistent apical periodontitis lesions.</title>
        <authorList>
            <person name="Yamane K."/>
            <person name="Yoshida M."/>
            <person name="Fujihira T."/>
            <person name="Baba T."/>
            <person name="Tsuji N."/>
            <person name="Hayashi H."/>
            <person name="Sugimori C."/>
            <person name="Yamanaka T."/>
            <person name="Mashimo C."/>
            <person name="Nambu T."/>
            <person name="Kawai H."/>
            <person name="Fukushima H."/>
        </authorList>
    </citation>
    <scope>NUCLEOTIDE SEQUENCE [LARGE SCALE GENOMIC DNA]</scope>
    <source>
        <strain evidence="2 3">DY-18</strain>
    </source>
</reference>
<dbReference type="Pfam" id="PF19843">
    <property type="entry name" value="DUF6318"/>
    <property type="match status" value="1"/>
</dbReference>
<dbReference type="AlphaFoldDB" id="D2NTG6"/>
<keyword evidence="3" id="KW-1185">Reference proteome</keyword>
<protein>
    <submittedName>
        <fullName evidence="2">Acetylglutamate synthase</fullName>
    </submittedName>
</protein>
<reference evidence="3" key="1">
    <citation type="submission" date="2009-07" db="EMBL/GenBank/DDBJ databases">
        <title>Complete genome sequence of Rothia mucilaginosa DJ.</title>
        <authorList>
            <person name="Yamane K."/>
            <person name="Nambu T."/>
            <person name="Mashimo C."/>
            <person name="Sugimori C."/>
            <person name="Yamanaka T."/>
            <person name="Leung K."/>
            <person name="Fukushima H."/>
        </authorList>
    </citation>
    <scope>NUCLEOTIDE SEQUENCE [LARGE SCALE GENOMIC DNA]</scope>
    <source>
        <strain evidence="3">DY-18</strain>
    </source>
</reference>
<dbReference type="KEGG" id="rmu:RMDY18_11100"/>
<dbReference type="HOGENOM" id="CLU_1389313_0_0_11"/>
<gene>
    <name evidence="2" type="ordered locus">RMDY18_11100</name>
</gene>
<evidence type="ECO:0000313" key="3">
    <source>
        <dbReference type="Proteomes" id="UP000001883"/>
    </source>
</evidence>
<accession>D2NTG6</accession>
<dbReference type="Proteomes" id="UP000001883">
    <property type="component" value="Chromosome"/>
</dbReference>